<dbReference type="PANTHER" id="PTHR11122">
    <property type="entry name" value="APOSPORY-ASSOCIATED PROTEIN C-RELATED"/>
    <property type="match status" value="1"/>
</dbReference>
<dbReference type="InterPro" id="IPR008183">
    <property type="entry name" value="Aldose_1/G6P_1-epimerase"/>
</dbReference>
<evidence type="ECO:0000313" key="4">
    <source>
        <dbReference type="EMBL" id="WEK17609.1"/>
    </source>
</evidence>
<dbReference type="InterPro" id="IPR014718">
    <property type="entry name" value="GH-type_carb-bd"/>
</dbReference>
<accession>A0AAJ5W602</accession>
<dbReference type="InterPro" id="IPR011013">
    <property type="entry name" value="Gal_mutarotase_sf_dom"/>
</dbReference>
<reference evidence="4" key="1">
    <citation type="submission" date="2023-03" db="EMBL/GenBank/DDBJ databases">
        <title>Andean soil-derived lignocellulolytic bacterial consortium as a source of novel taxa and putative plastic-active enzymes.</title>
        <authorList>
            <person name="Diaz-Garcia L."/>
            <person name="Chuvochina M."/>
            <person name="Feuerriegel G."/>
            <person name="Bunk B."/>
            <person name="Sproer C."/>
            <person name="Streit W.R."/>
            <person name="Rodriguez L.M."/>
            <person name="Overmann J."/>
            <person name="Jimenez D.J."/>
        </authorList>
    </citation>
    <scope>NUCLEOTIDE SEQUENCE</scope>
    <source>
        <strain evidence="4">MAG 3858</strain>
    </source>
</reference>
<dbReference type="GO" id="GO:0016853">
    <property type="term" value="F:isomerase activity"/>
    <property type="evidence" value="ECO:0007669"/>
    <property type="project" value="InterPro"/>
</dbReference>
<dbReference type="Gene3D" id="2.70.98.10">
    <property type="match status" value="1"/>
</dbReference>
<dbReference type="InterPro" id="IPR037481">
    <property type="entry name" value="LacX"/>
</dbReference>
<sequence>MIFLENEYLIASFASKGAELQSLKSKKHNIDYLWSGNPSYWGKFSPVLFPIVGALKNNTYYFEGKEYKLPRHGFARDYDFKLLRRNKTEVVFTLTHNDETLKVYPFRFLLQLRYTLHESGLSCTYEVTNPANDLLLFSLGAHPAFKVPLQDNVQYTDYFLKFNKDQALTYHKISGDLVAHETVKIELQDGKLPLKHELFYEDALVFKSLKSDCITIACDKNPHGLHFKFKDFPFFGIWAAKNADFVCLEPWCGIADGVDHQQNLTEKEGIVFLAPDKTWSRTWEIECF</sequence>
<dbReference type="AlphaFoldDB" id="A0AAJ5W602"/>
<dbReference type="Pfam" id="PF01263">
    <property type="entry name" value="Aldose_epim"/>
    <property type="match status" value="1"/>
</dbReference>
<dbReference type="CDD" id="cd09024">
    <property type="entry name" value="Aldose_epim_lacX"/>
    <property type="match status" value="1"/>
</dbReference>
<evidence type="ECO:0000313" key="5">
    <source>
        <dbReference type="Proteomes" id="UP001214530"/>
    </source>
</evidence>
<evidence type="ECO:0000256" key="2">
    <source>
        <dbReference type="ARBA" id="ARBA00011245"/>
    </source>
</evidence>
<dbReference type="GO" id="GO:0030246">
    <property type="term" value="F:carbohydrate binding"/>
    <property type="evidence" value="ECO:0007669"/>
    <property type="project" value="InterPro"/>
</dbReference>
<keyword evidence="3" id="KW-0106">Calcium</keyword>
<evidence type="ECO:0000256" key="3">
    <source>
        <dbReference type="ARBA" id="ARBA00022837"/>
    </source>
</evidence>
<evidence type="ECO:0000256" key="1">
    <source>
        <dbReference type="ARBA" id="ARBA00001913"/>
    </source>
</evidence>
<name>A0AAJ5W602_9SPHI</name>
<organism evidence="4 5">
    <name type="scientific">Candidatus Pedobacter colombiensis</name>
    <dbReference type="NCBI Taxonomy" id="3121371"/>
    <lineage>
        <taxon>Bacteria</taxon>
        <taxon>Pseudomonadati</taxon>
        <taxon>Bacteroidota</taxon>
        <taxon>Sphingobacteriia</taxon>
        <taxon>Sphingobacteriales</taxon>
        <taxon>Sphingobacteriaceae</taxon>
        <taxon>Pedobacter</taxon>
    </lineage>
</organism>
<dbReference type="SUPFAM" id="SSF74650">
    <property type="entry name" value="Galactose mutarotase-like"/>
    <property type="match status" value="1"/>
</dbReference>
<dbReference type="GO" id="GO:0005975">
    <property type="term" value="P:carbohydrate metabolic process"/>
    <property type="evidence" value="ECO:0007669"/>
    <property type="project" value="InterPro"/>
</dbReference>
<dbReference type="PANTHER" id="PTHR11122:SF13">
    <property type="entry name" value="GLUCOSE-6-PHOSPHATE 1-EPIMERASE"/>
    <property type="match status" value="1"/>
</dbReference>
<protein>
    <submittedName>
        <fullName evidence="4">Aldose 1-epimerase family protein</fullName>
    </submittedName>
</protein>
<gene>
    <name evidence="4" type="ORF">P0Y49_12470</name>
</gene>
<dbReference type="EMBL" id="CP119313">
    <property type="protein sequence ID" value="WEK17609.1"/>
    <property type="molecule type" value="Genomic_DNA"/>
</dbReference>
<dbReference type="Proteomes" id="UP001214530">
    <property type="component" value="Chromosome"/>
</dbReference>
<proteinExistence type="predicted"/>
<comment type="cofactor">
    <cofactor evidence="1">
        <name>Ca(2+)</name>
        <dbReference type="ChEBI" id="CHEBI:29108"/>
    </cofactor>
</comment>
<comment type="subunit">
    <text evidence="2">Monomer.</text>
</comment>